<dbReference type="InterPro" id="IPR050769">
    <property type="entry name" value="NAT_camello-type"/>
</dbReference>
<protein>
    <recommendedName>
        <fullName evidence="2">N-acetyltransferase domain-containing protein</fullName>
    </recommendedName>
</protein>
<evidence type="ECO:0000313" key="3">
    <source>
        <dbReference type="EMBL" id="GAA4312073.1"/>
    </source>
</evidence>
<evidence type="ECO:0000256" key="1">
    <source>
        <dbReference type="ARBA" id="ARBA00022679"/>
    </source>
</evidence>
<sequence>MAVTLKRTNSADADFQMLIKELDLDLRERNGEMMDIYDQHNKIAPIDTVVIAYLDNEPAGCGCFKIFDDSTIEVKRMFVRKNARGKRISSLVLAELENWAKELGYSIAVLETGSIQFEAQALYQKAGYDRIAAYGPYIGLPDSLCYKKVLGD</sequence>
<gene>
    <name evidence="3" type="ORF">GCM10023149_07300</name>
</gene>
<evidence type="ECO:0000259" key="2">
    <source>
        <dbReference type="PROSITE" id="PS51186"/>
    </source>
</evidence>
<evidence type="ECO:0000313" key="4">
    <source>
        <dbReference type="Proteomes" id="UP001500582"/>
    </source>
</evidence>
<dbReference type="Proteomes" id="UP001500582">
    <property type="component" value="Unassembled WGS sequence"/>
</dbReference>
<dbReference type="EMBL" id="BAABFT010000002">
    <property type="protein sequence ID" value="GAA4312073.1"/>
    <property type="molecule type" value="Genomic_DNA"/>
</dbReference>
<proteinExistence type="predicted"/>
<dbReference type="Pfam" id="PF00583">
    <property type="entry name" value="Acetyltransf_1"/>
    <property type="match status" value="1"/>
</dbReference>
<keyword evidence="4" id="KW-1185">Reference proteome</keyword>
<dbReference type="PANTHER" id="PTHR13947:SF37">
    <property type="entry name" value="LD18367P"/>
    <property type="match status" value="1"/>
</dbReference>
<dbReference type="InterPro" id="IPR000182">
    <property type="entry name" value="GNAT_dom"/>
</dbReference>
<dbReference type="PANTHER" id="PTHR13947">
    <property type="entry name" value="GNAT FAMILY N-ACETYLTRANSFERASE"/>
    <property type="match status" value="1"/>
</dbReference>
<dbReference type="SUPFAM" id="SSF55729">
    <property type="entry name" value="Acyl-CoA N-acyltransferases (Nat)"/>
    <property type="match status" value="1"/>
</dbReference>
<dbReference type="InterPro" id="IPR016181">
    <property type="entry name" value="Acyl_CoA_acyltransferase"/>
</dbReference>
<dbReference type="CDD" id="cd04301">
    <property type="entry name" value="NAT_SF"/>
    <property type="match status" value="1"/>
</dbReference>
<keyword evidence="1" id="KW-0808">Transferase</keyword>
<comment type="caution">
    <text evidence="3">The sequence shown here is derived from an EMBL/GenBank/DDBJ whole genome shotgun (WGS) entry which is preliminary data.</text>
</comment>
<dbReference type="RefSeq" id="WP_345209641.1">
    <property type="nucleotide sequence ID" value="NZ_BAABFT010000002.1"/>
</dbReference>
<organism evidence="3 4">
    <name type="scientific">Mucilaginibacter gynuensis</name>
    <dbReference type="NCBI Taxonomy" id="1302236"/>
    <lineage>
        <taxon>Bacteria</taxon>
        <taxon>Pseudomonadati</taxon>
        <taxon>Bacteroidota</taxon>
        <taxon>Sphingobacteriia</taxon>
        <taxon>Sphingobacteriales</taxon>
        <taxon>Sphingobacteriaceae</taxon>
        <taxon>Mucilaginibacter</taxon>
    </lineage>
</organism>
<accession>A0ABP8FVT8</accession>
<dbReference type="PROSITE" id="PS51186">
    <property type="entry name" value="GNAT"/>
    <property type="match status" value="1"/>
</dbReference>
<reference evidence="4" key="1">
    <citation type="journal article" date="2019" name="Int. J. Syst. Evol. Microbiol.">
        <title>The Global Catalogue of Microorganisms (GCM) 10K type strain sequencing project: providing services to taxonomists for standard genome sequencing and annotation.</title>
        <authorList>
            <consortium name="The Broad Institute Genomics Platform"/>
            <consortium name="The Broad Institute Genome Sequencing Center for Infectious Disease"/>
            <person name="Wu L."/>
            <person name="Ma J."/>
        </authorList>
    </citation>
    <scope>NUCLEOTIDE SEQUENCE [LARGE SCALE GENOMIC DNA]</scope>
    <source>
        <strain evidence="4">JCM 17705</strain>
    </source>
</reference>
<dbReference type="Gene3D" id="3.40.630.30">
    <property type="match status" value="1"/>
</dbReference>
<feature type="domain" description="N-acetyltransferase" evidence="2">
    <location>
        <begin position="3"/>
        <end position="151"/>
    </location>
</feature>
<name>A0ABP8FVT8_9SPHI</name>